<feature type="transmembrane region" description="Helical" evidence="8">
    <location>
        <begin position="68"/>
        <end position="95"/>
    </location>
</feature>
<dbReference type="PANTHER" id="PTHR43357:SF3">
    <property type="entry name" value="FE(3+)-TRANSPORT SYSTEM PERMEASE PROTEIN FBPB 2"/>
    <property type="match status" value="1"/>
</dbReference>
<gene>
    <name evidence="10" type="ORF">SAMN05216287_1994</name>
</gene>
<organism evidence="10 11">
    <name type="scientific">Pseudomonas kuykendallii</name>
    <dbReference type="NCBI Taxonomy" id="1007099"/>
    <lineage>
        <taxon>Bacteria</taxon>
        <taxon>Pseudomonadati</taxon>
        <taxon>Pseudomonadota</taxon>
        <taxon>Gammaproteobacteria</taxon>
        <taxon>Pseudomonadales</taxon>
        <taxon>Pseudomonadaceae</taxon>
        <taxon>Pseudomonas</taxon>
    </lineage>
</organism>
<dbReference type="Proteomes" id="UP000243778">
    <property type="component" value="Unassembled WGS sequence"/>
</dbReference>
<dbReference type="Pfam" id="PF00528">
    <property type="entry name" value="BPD_transp_1"/>
    <property type="match status" value="2"/>
</dbReference>
<dbReference type="RefSeq" id="WP_090227224.1">
    <property type="nucleotide sequence ID" value="NZ_FNNU01000002.1"/>
</dbReference>
<dbReference type="PROSITE" id="PS50928">
    <property type="entry name" value="ABC_TM1"/>
    <property type="match status" value="2"/>
</dbReference>
<keyword evidence="4" id="KW-0997">Cell inner membrane</keyword>
<feature type="transmembrane region" description="Helical" evidence="8">
    <location>
        <begin position="494"/>
        <end position="514"/>
    </location>
</feature>
<feature type="transmembrane region" description="Helical" evidence="8">
    <location>
        <begin position="26"/>
        <end position="48"/>
    </location>
</feature>
<name>A0A1H2XQX5_9PSED</name>
<evidence type="ECO:0000256" key="7">
    <source>
        <dbReference type="ARBA" id="ARBA00023136"/>
    </source>
</evidence>
<evidence type="ECO:0000256" key="5">
    <source>
        <dbReference type="ARBA" id="ARBA00022692"/>
    </source>
</evidence>
<keyword evidence="7 8" id="KW-0472">Membrane</keyword>
<evidence type="ECO:0000256" key="3">
    <source>
        <dbReference type="ARBA" id="ARBA00022475"/>
    </source>
</evidence>
<dbReference type="OrthoDB" id="9790211at2"/>
<evidence type="ECO:0000256" key="8">
    <source>
        <dbReference type="RuleBase" id="RU363032"/>
    </source>
</evidence>
<feature type="transmembrane region" description="Helical" evidence="8">
    <location>
        <begin position="135"/>
        <end position="159"/>
    </location>
</feature>
<dbReference type="InterPro" id="IPR035906">
    <property type="entry name" value="MetI-like_sf"/>
</dbReference>
<dbReference type="AlphaFoldDB" id="A0A1H2XQX5"/>
<feature type="transmembrane region" description="Helical" evidence="8">
    <location>
        <begin position="363"/>
        <end position="385"/>
    </location>
</feature>
<dbReference type="InterPro" id="IPR000515">
    <property type="entry name" value="MetI-like"/>
</dbReference>
<keyword evidence="5 8" id="KW-0812">Transmembrane</keyword>
<feature type="domain" description="ABC transmembrane type-1" evidence="9">
    <location>
        <begin position="71"/>
        <end position="255"/>
    </location>
</feature>
<evidence type="ECO:0000256" key="1">
    <source>
        <dbReference type="ARBA" id="ARBA00004429"/>
    </source>
</evidence>
<dbReference type="PANTHER" id="PTHR43357">
    <property type="entry name" value="INNER MEMBRANE ABC TRANSPORTER PERMEASE PROTEIN YDCV"/>
    <property type="match status" value="1"/>
</dbReference>
<feature type="transmembrane region" description="Helical" evidence="8">
    <location>
        <begin position="329"/>
        <end position="351"/>
    </location>
</feature>
<evidence type="ECO:0000256" key="6">
    <source>
        <dbReference type="ARBA" id="ARBA00022989"/>
    </source>
</evidence>
<dbReference type="GO" id="GO:0005886">
    <property type="term" value="C:plasma membrane"/>
    <property type="evidence" value="ECO:0007669"/>
    <property type="project" value="UniProtKB-SubCell"/>
</dbReference>
<proteinExistence type="inferred from homology"/>
<sequence length="528" mass="57564">MQVEAADGLVTPVSVRAVSRHRAPPFWLQVPVLLLVLVAALPLFYVAVKSWESGWHAAWQLLWRPFVFGLLANTLKLMVLVTVGCALLGLLLAWCIERSDLRGSRQWNVLLCLPFAIPAFVSGFTWISISPVFEGLGGTVLVMILSKYPLIYLPVAATLRSLDPALEESARMLGYSRAQVFWRVTLPLLRPTLFGTSLLVALHMLVEFGAPSIMRYQTFTTAIYQQFELEFSNTNAAMLSALLLALCMVLLWLEFRLRGRGYARTGQGVARRSAPVRLGRWGLPVQAMMLGLVAIGCGTPLVMLGFWIVEGSSASFPLMKILETLGSSLSLAFGGALISVLLAVPIGLLVVRYRGRLATLGERLPVLLHALPGLVIALSLVFFSLRYLPALYQTTSLLLIAYALLFMPMAQSPIRVALEKASPQLEEAARTLGYTQLLAFLKVTLPIIFPAIAAGFVLVFLDTMKELTATLVLGPTGLDTLATAVWSHTGNLEYAAAAPYAALIVLCSGLPVYLMTTRAYRGRSGDAR</sequence>
<evidence type="ECO:0000256" key="2">
    <source>
        <dbReference type="ARBA" id="ARBA00022448"/>
    </source>
</evidence>
<protein>
    <submittedName>
        <fullName evidence="10">Iron(III) transport system permease protein</fullName>
    </submittedName>
</protein>
<feature type="transmembrane region" description="Helical" evidence="8">
    <location>
        <begin position="397"/>
        <end position="418"/>
    </location>
</feature>
<keyword evidence="6 8" id="KW-1133">Transmembrane helix</keyword>
<evidence type="ECO:0000259" key="9">
    <source>
        <dbReference type="PROSITE" id="PS50928"/>
    </source>
</evidence>
<evidence type="ECO:0000313" key="10">
    <source>
        <dbReference type="EMBL" id="SDW95186.1"/>
    </source>
</evidence>
<feature type="domain" description="ABC transmembrane type-1" evidence="9">
    <location>
        <begin position="325"/>
        <end position="516"/>
    </location>
</feature>
<feature type="transmembrane region" description="Helical" evidence="8">
    <location>
        <begin position="287"/>
        <end position="309"/>
    </location>
</feature>
<dbReference type="EMBL" id="FNNU01000002">
    <property type="protein sequence ID" value="SDW95186.1"/>
    <property type="molecule type" value="Genomic_DNA"/>
</dbReference>
<dbReference type="SUPFAM" id="SSF161098">
    <property type="entry name" value="MetI-like"/>
    <property type="match status" value="2"/>
</dbReference>
<accession>A0A1H2XQX5</accession>
<feature type="transmembrane region" description="Helical" evidence="8">
    <location>
        <begin position="439"/>
        <end position="461"/>
    </location>
</feature>
<dbReference type="STRING" id="1007099.SAMN05216287_1994"/>
<evidence type="ECO:0000313" key="11">
    <source>
        <dbReference type="Proteomes" id="UP000243778"/>
    </source>
</evidence>
<reference evidence="11" key="1">
    <citation type="submission" date="2016-10" db="EMBL/GenBank/DDBJ databases">
        <authorList>
            <person name="Varghese N."/>
            <person name="Submissions S."/>
        </authorList>
    </citation>
    <scope>NUCLEOTIDE SEQUENCE [LARGE SCALE GENOMIC DNA]</scope>
    <source>
        <strain evidence="11">NRRL B-59562</strain>
    </source>
</reference>
<keyword evidence="2 8" id="KW-0813">Transport</keyword>
<keyword evidence="11" id="KW-1185">Reference proteome</keyword>
<keyword evidence="3" id="KW-1003">Cell membrane</keyword>
<dbReference type="Gene3D" id="1.10.3720.10">
    <property type="entry name" value="MetI-like"/>
    <property type="match status" value="2"/>
</dbReference>
<feature type="transmembrane region" description="Helical" evidence="8">
    <location>
        <begin position="236"/>
        <end position="255"/>
    </location>
</feature>
<dbReference type="GO" id="GO:0055085">
    <property type="term" value="P:transmembrane transport"/>
    <property type="evidence" value="ECO:0007669"/>
    <property type="project" value="InterPro"/>
</dbReference>
<comment type="similarity">
    <text evidence="8">Belongs to the binding-protein-dependent transport system permease family.</text>
</comment>
<dbReference type="CDD" id="cd06261">
    <property type="entry name" value="TM_PBP2"/>
    <property type="match status" value="2"/>
</dbReference>
<feature type="transmembrane region" description="Helical" evidence="8">
    <location>
        <begin position="107"/>
        <end position="129"/>
    </location>
</feature>
<comment type="subcellular location">
    <subcellularLocation>
        <location evidence="1">Cell inner membrane</location>
        <topology evidence="1">Multi-pass membrane protein</topology>
    </subcellularLocation>
    <subcellularLocation>
        <location evidence="8">Cell membrane</location>
        <topology evidence="8">Multi-pass membrane protein</topology>
    </subcellularLocation>
</comment>
<feature type="transmembrane region" description="Helical" evidence="8">
    <location>
        <begin position="180"/>
        <end position="206"/>
    </location>
</feature>
<evidence type="ECO:0000256" key="4">
    <source>
        <dbReference type="ARBA" id="ARBA00022519"/>
    </source>
</evidence>